<feature type="region of interest" description="Disordered" evidence="1">
    <location>
        <begin position="386"/>
        <end position="408"/>
    </location>
</feature>
<dbReference type="EMBL" id="MKGI01000075">
    <property type="protein sequence ID" value="OEL10749.1"/>
    <property type="molecule type" value="Genomic_DNA"/>
</dbReference>
<organism evidence="3 4">
    <name type="scientific">Cloacibacterium normanense</name>
    <dbReference type="NCBI Taxonomy" id="237258"/>
    <lineage>
        <taxon>Bacteria</taxon>
        <taxon>Pseudomonadati</taxon>
        <taxon>Bacteroidota</taxon>
        <taxon>Flavobacteriia</taxon>
        <taxon>Flavobacteriales</taxon>
        <taxon>Weeksellaceae</taxon>
    </lineage>
</organism>
<dbReference type="InterPro" id="IPR056573">
    <property type="entry name" value="Lectin_L-type_dom"/>
</dbReference>
<keyword evidence="4" id="KW-1185">Reference proteome</keyword>
<evidence type="ECO:0000313" key="4">
    <source>
        <dbReference type="Proteomes" id="UP000095601"/>
    </source>
</evidence>
<feature type="compositionally biased region" description="Low complexity" evidence="1">
    <location>
        <begin position="392"/>
        <end position="403"/>
    </location>
</feature>
<accession>A0A1E5UCU6</accession>
<reference evidence="3 4" key="1">
    <citation type="submission" date="2016-09" db="EMBL/GenBank/DDBJ databases">
        <authorList>
            <person name="Capua I."/>
            <person name="De Benedictis P."/>
            <person name="Joannis T."/>
            <person name="Lombin L.H."/>
            <person name="Cattoli G."/>
        </authorList>
    </citation>
    <scope>NUCLEOTIDE SEQUENCE [LARGE SCALE GENOMIC DNA]</scope>
    <source>
        <strain evidence="3 4">NRS-1</strain>
    </source>
</reference>
<evidence type="ECO:0000256" key="1">
    <source>
        <dbReference type="SAM" id="MobiDB-lite"/>
    </source>
</evidence>
<dbReference type="InterPro" id="IPR028974">
    <property type="entry name" value="TSP_type-3_rpt"/>
</dbReference>
<feature type="domain" description="DUF11" evidence="2">
    <location>
        <begin position="287"/>
        <end position="401"/>
    </location>
</feature>
<dbReference type="CDD" id="cd01951">
    <property type="entry name" value="lectin_L-type"/>
    <property type="match status" value="1"/>
</dbReference>
<dbReference type="GO" id="GO:0005975">
    <property type="term" value="P:carbohydrate metabolic process"/>
    <property type="evidence" value="ECO:0007669"/>
    <property type="project" value="UniProtKB-ARBA"/>
</dbReference>
<dbReference type="AlphaFoldDB" id="A0A1E5UCU6"/>
<comment type="caution">
    <text evidence="3">The sequence shown here is derived from an EMBL/GenBank/DDBJ whole genome shotgun (WGS) entry which is preliminary data.</text>
</comment>
<dbReference type="Pfam" id="PF01345">
    <property type="entry name" value="DUF11"/>
    <property type="match status" value="1"/>
</dbReference>
<dbReference type="Pfam" id="PF18483">
    <property type="entry name" value="Lectin_L-type_dom"/>
    <property type="match status" value="1"/>
</dbReference>
<evidence type="ECO:0000313" key="3">
    <source>
        <dbReference type="EMBL" id="OEL10749.1"/>
    </source>
</evidence>
<dbReference type="Gene3D" id="2.60.40.2700">
    <property type="match status" value="1"/>
</dbReference>
<dbReference type="InterPro" id="IPR001434">
    <property type="entry name" value="OmcB-like_DUF11"/>
</dbReference>
<dbReference type="SUPFAM" id="SSF49899">
    <property type="entry name" value="Concanavalin A-like lectins/glucanases"/>
    <property type="match status" value="1"/>
</dbReference>
<dbReference type="GO" id="GO:0005509">
    <property type="term" value="F:calcium ion binding"/>
    <property type="evidence" value="ECO:0007669"/>
    <property type="project" value="InterPro"/>
</dbReference>
<dbReference type="Gene3D" id="2.60.120.200">
    <property type="match status" value="1"/>
</dbReference>
<name>A0A1E5UCU6_9FLAO</name>
<dbReference type="SUPFAM" id="SSF103647">
    <property type="entry name" value="TSP type-3 repeat"/>
    <property type="match status" value="1"/>
</dbReference>
<gene>
    <name evidence="3" type="ORF">BHF72_0299</name>
</gene>
<dbReference type="InterPro" id="IPR047589">
    <property type="entry name" value="DUF11_rpt"/>
</dbReference>
<feature type="non-terminal residue" evidence="3">
    <location>
        <position position="845"/>
    </location>
</feature>
<dbReference type="InterPro" id="IPR013320">
    <property type="entry name" value="ConA-like_dom_sf"/>
</dbReference>
<dbReference type="STRING" id="237258.SAMN04489756_112112"/>
<proteinExistence type="predicted"/>
<dbReference type="GO" id="GO:0004553">
    <property type="term" value="F:hydrolase activity, hydrolyzing O-glycosyl compounds"/>
    <property type="evidence" value="ECO:0007669"/>
    <property type="project" value="UniProtKB-ARBA"/>
</dbReference>
<evidence type="ECO:0000259" key="2">
    <source>
        <dbReference type="Pfam" id="PF01345"/>
    </source>
</evidence>
<dbReference type="RefSeq" id="WP_143331772.1">
    <property type="nucleotide sequence ID" value="NZ_MKGI01000075.1"/>
</dbReference>
<dbReference type="InterPro" id="IPR051136">
    <property type="entry name" value="Intracellular_Lectin-GPT"/>
</dbReference>
<protein>
    <submittedName>
        <fullName evidence="3">Conserved repeat domain protein</fullName>
    </submittedName>
</protein>
<dbReference type="Proteomes" id="UP000095601">
    <property type="component" value="Unassembled WGS sequence"/>
</dbReference>
<dbReference type="Gene3D" id="2.60.40.3080">
    <property type="match status" value="1"/>
</dbReference>
<sequence length="845" mass="86526">MNKTLNFKTFKTFLQLIFLVVGVLGLAQTYPALEFGNVTPSPNTNTSLSFDFQKDTNNNTATNLVNYTSPSVLTVSYNVTATSFPNGLRFGAGGAAPFYTLMNAIGNAGSDNTQYTSFGVPTNGTGIDIASNYAPYISANLASAGTQPGNGRVKLGELTITLSRGNNNPILHFKGLGAASGSSLTAEFNIKSILNSAGAEILSTTNLVQLTGTNLNVNNITKIINNDYTGATDPATTNTARGSVRFQNNDIRTIVLEVYGNRNGTASNVTWTGADDFFISISAGESDLQVTKTVSNATPTEGSNIVFTVTASNLGASNNTNVTVNDLLPTGYTYVSHTASTGTYVPGTGVWTIGNLNDAANATLAITAKVNPTGNFTNSATISTTSGILDPNTSNNSASVSTTPVIVDSDGDGVPNSLDLDDDNDGITDCDENLLGANASVSNVFSFVTAGTAIATSNNEVRLTQNTGNQAGQIWSVGKVDFTKSFVLRFDAYLGTNDNGADGIAAVFHNSPQGVNATGATGSGIGARGIANGIVLELDTYDNGTSLGDISSDHGQIWDSDNQTSTGFLTTAVALPNLENSTWHPVVINWNASTKTISYTVDGTNAGTYTGDLVTNYFAGANKVYFGYTASTGGATNEQKIRINSFCSDLPLELDTDGDDIANSLDLDSDNDGCPDAIEGDENVTASQLTANRISGGVDVNGVPNLVNSGGAADIDGDQGQGAGQAYTVNPAAAGGTASSNQSICTGATPAALSLSGHSGAIQWQSSTDNVTFTNISGATSTTYAPGALTATTYYRAVLTSAGGCTANSSTVTITVNPLPTITGTTAVCVGSTTQLSGSGTPAAS</sequence>
<dbReference type="NCBIfam" id="TIGR01451">
    <property type="entry name" value="B_ant_repeat"/>
    <property type="match status" value="1"/>
</dbReference>
<dbReference type="PANTHER" id="PTHR12223">
    <property type="entry name" value="VESICULAR MANNOSE-BINDING LECTIN"/>
    <property type="match status" value="1"/>
</dbReference>